<dbReference type="Proteomes" id="UP000623307">
    <property type="component" value="Chromosome 2"/>
</dbReference>
<organism evidence="2 3">
    <name type="scientific">Cupriavidus oxalaticus</name>
    <dbReference type="NCBI Taxonomy" id="96344"/>
    <lineage>
        <taxon>Bacteria</taxon>
        <taxon>Pseudomonadati</taxon>
        <taxon>Pseudomonadota</taxon>
        <taxon>Betaproteobacteria</taxon>
        <taxon>Burkholderiales</taxon>
        <taxon>Burkholderiaceae</taxon>
        <taxon>Cupriavidus</taxon>
    </lineage>
</organism>
<protein>
    <recommendedName>
        <fullName evidence="5">Curculin (Mannose-binding) lectin protein</fullName>
    </recommendedName>
</protein>
<dbReference type="EMBL" id="CP069812">
    <property type="protein sequence ID" value="QRQ95426.1"/>
    <property type="molecule type" value="Genomic_DNA"/>
</dbReference>
<reference evidence="2 3" key="1">
    <citation type="submission" date="2018-01" db="EMBL/GenBank/DDBJ databases">
        <authorList>
            <person name="Clerissi C."/>
        </authorList>
    </citation>
    <scope>NUCLEOTIDE SEQUENCE [LARGE SCALE GENOMIC DNA]</scope>
    <source>
        <strain evidence="2">Cupriavidus oxalaticus LMG 2235</strain>
    </source>
</reference>
<accession>A0A976BFQ7</accession>
<dbReference type="EMBL" id="OGUS01000131">
    <property type="protein sequence ID" value="SPC17397.1"/>
    <property type="molecule type" value="Genomic_DNA"/>
</dbReference>
<keyword evidence="4" id="KW-1185">Reference proteome</keyword>
<evidence type="ECO:0008006" key="5">
    <source>
        <dbReference type="Google" id="ProtNLM"/>
    </source>
</evidence>
<evidence type="ECO:0000313" key="1">
    <source>
        <dbReference type="EMBL" id="QRQ95426.1"/>
    </source>
</evidence>
<dbReference type="RefSeq" id="WP_063238572.1">
    <property type="nucleotide sequence ID" value="NZ_CP069810.1"/>
</dbReference>
<reference evidence="1 4" key="2">
    <citation type="submission" date="2021-02" db="EMBL/GenBank/DDBJ databases">
        <title>Complete Genome Sequence of Cupriavidus oxalaticus Strain Ox1, a Soil Oxalate-Degrading Species.</title>
        <authorList>
            <person name="Palmieri F."/>
            <person name="Udriet P."/>
            <person name="Deuasquier M."/>
            <person name="Beaudoing E."/>
            <person name="Johnson S.L."/>
            <person name="Davenport K.W."/>
            <person name="Chain P.S."/>
            <person name="Bindschedler S."/>
            <person name="Junier P."/>
        </authorList>
    </citation>
    <scope>NUCLEOTIDE SEQUENCE [LARGE SCALE GENOMIC DNA]</scope>
    <source>
        <strain evidence="1 4">Ox1</strain>
    </source>
</reference>
<dbReference type="AlphaFoldDB" id="A0A976BFQ7"/>
<dbReference type="OrthoDB" id="8477619at2"/>
<gene>
    <name evidence="2" type="ORF">CO2235_90271</name>
    <name evidence="1" type="ORF">JTE92_18400</name>
</gene>
<dbReference type="Proteomes" id="UP000256862">
    <property type="component" value="Chromosome CO2235"/>
</dbReference>
<dbReference type="GeneID" id="303491526"/>
<proteinExistence type="predicted"/>
<name>A0A976BFQ7_9BURK</name>
<evidence type="ECO:0000313" key="4">
    <source>
        <dbReference type="Proteomes" id="UP000623307"/>
    </source>
</evidence>
<sequence>MTITTADIKLMKSEVLLDTDNGGGRITSKEVVDGVSNNLFPDVSELDRVYGRISLRKAYPQIDVTGTDTYLGSHSIILKEPDDDNVSVTLFSTKSWTDVRTDAKDRVESYLARGVKWPGQLLETQLQGQRAIQILQKPSDALPKVGQTLVLIQDEGLSTEIEQYVRITKVESLVREFTASNGVKWNGLLVTCTIANPLLYDFLGPVASPYDDQNAKAKCRDTRVANAAVYYGIAKMVDDASIGDIRVMVNSIFSQLVPSAQSQTALADLNAAGNLAPILASGATGVDQARFLNITGSLPQKIYFGTGMVPGSFRCGAVAGLSDDGTGNLMLNAVAVGTVDYTTGTVVITASLGATGNSAWYFKPAAAPQRVSETASIDVDTTNRGNVYTITLNPAPKPRALKVSYMAQGNWYELEDQGGAGNQGVIRGSDGSVGSGTINYTTGTVVMTLGALPDVGSSVLFFWSPPSQYFNRVTSTVQAPRVQFQVATASDQKLIPSSVTITWDNGVAKSVTSDANGILSGDGTGYVRWQNGVYQVELVPTAIPAMGTVFTLAYQYSVKKTKSFSHPLRDGNGKLNLQLDDSNIVAGSLRVNWNVLINDYSVISGVPAAMQYIEIDPTVNTKDDGSGNLVLPVSTGTGNGDTVAAAAVNYSTGALSFNPDRTVSVPQPNYQSTLIGYQKGANGWPDRNDPVYRNTMTGITYYNAAALFPNDESGVVDVEYRVSGTPGNNTQTFTWNESKFDLTRDFAEPIVPGSVMFTWGGKTYFDRSGYLFTDLDPTTGSATQVGTVNYATGDCTITNWGAGVSNAISMQSLLTTINGDPTDYVVFRVPAAPVVPGSLQIRVVPLAGAPYSVTADANGTITSAGKCFGSIDYQTGVVRVRFGDMVTAAGNEAAIWYNAAAVQTDGKIFKPLPVFGDQILFNAVAYTYLPLDSTILGLDPVRLPQDGRVPIYRAGDVVVVHHTAKQAVTPSSGLVVDVGRVRVAAMRVIDSSNPPVVMSPGMYSTDLDAGTLTFNGTVSTSGMTGTIYVENRVEDMSLLSDVQITGQLTLMRQLSHVYPADETRVSSALIMGDLQARMALSFTQTSWASVFADAPSGGSPASTYNFTTYPLLLTDRSCIQERWAIVFTDTINFRVIGESVGQVALGNINTDCSPTNPTTGEPYFTLRALGWGGGWAAGNVLRFNSAAANYPLWLARTVLQSSPSGQSDSFRVQIRGDIDA</sequence>
<evidence type="ECO:0000313" key="3">
    <source>
        <dbReference type="Proteomes" id="UP000256862"/>
    </source>
</evidence>
<evidence type="ECO:0000313" key="2">
    <source>
        <dbReference type="EMBL" id="SPC17397.1"/>
    </source>
</evidence>